<keyword evidence="3" id="KW-1185">Reference proteome</keyword>
<feature type="compositionally biased region" description="Acidic residues" evidence="1">
    <location>
        <begin position="293"/>
        <end position="308"/>
    </location>
</feature>
<name>A0A8H6S519_9AGAR</name>
<dbReference type="AlphaFoldDB" id="A0A8H6S519"/>
<comment type="caution">
    <text evidence="2">The sequence shown here is derived from an EMBL/GenBank/DDBJ whole genome shotgun (WGS) entry which is preliminary data.</text>
</comment>
<feature type="compositionally biased region" description="Low complexity" evidence="1">
    <location>
        <begin position="317"/>
        <end position="327"/>
    </location>
</feature>
<sequence length="405" mass="44732">MPAKRKVRVPPSLHEELQEYTSLLRALGATDTLSVARNIAHAPPNPKRRKIVANIEEDDRGEGSSAFVPVAVEKPTRTASSSTRWPRLLGDVNLPTFGFADEIGSIARRCLPADDNTDLNEELEDILPPIVASAEAFLSSTLALLAHYTPPRPQSMQNRLNPLRWQDVLEIMAACGDVDATMISNVKVRLESIYGPYETNAIERLRLRTMEPPRAQAALQSADDALFKPWGESPHPLVAADAEDYWDIEEPDVIPEQILDGDELKSVTSRSHSPPPRSSSPFDRPITPSESFAGEEDDKDDDDEENSDSDSARDENSSPSEHSSASSTRKQSKAPSPNDQSSEGDQDEEEEAEMAVSETEPIVISDEEGFTYDPKASMYTQDDEDSSFDEGKPRRKSIGRFGGYY</sequence>
<feature type="region of interest" description="Disordered" evidence="1">
    <location>
        <begin position="264"/>
        <end position="405"/>
    </location>
</feature>
<dbReference type="RefSeq" id="XP_037215384.1">
    <property type="nucleotide sequence ID" value="XM_037368458.1"/>
</dbReference>
<evidence type="ECO:0000313" key="3">
    <source>
        <dbReference type="Proteomes" id="UP000636479"/>
    </source>
</evidence>
<gene>
    <name evidence="2" type="ORF">MIND_01194800</name>
</gene>
<proteinExistence type="predicted"/>
<accession>A0A8H6S519</accession>
<dbReference type="Proteomes" id="UP000636479">
    <property type="component" value="Unassembled WGS sequence"/>
</dbReference>
<reference evidence="2" key="1">
    <citation type="submission" date="2020-05" db="EMBL/GenBank/DDBJ databases">
        <title>Mycena genomes resolve the evolution of fungal bioluminescence.</title>
        <authorList>
            <person name="Tsai I.J."/>
        </authorList>
    </citation>
    <scope>NUCLEOTIDE SEQUENCE</scope>
    <source>
        <strain evidence="2">171206Taipei</strain>
    </source>
</reference>
<evidence type="ECO:0000256" key="1">
    <source>
        <dbReference type="SAM" id="MobiDB-lite"/>
    </source>
</evidence>
<dbReference type="OrthoDB" id="3260379at2759"/>
<feature type="compositionally biased region" description="Acidic residues" evidence="1">
    <location>
        <begin position="342"/>
        <end position="353"/>
    </location>
</feature>
<dbReference type="EMBL" id="JACAZF010000011">
    <property type="protein sequence ID" value="KAF7292956.1"/>
    <property type="molecule type" value="Genomic_DNA"/>
</dbReference>
<dbReference type="GeneID" id="59350974"/>
<protein>
    <submittedName>
        <fullName evidence="2">Uncharacterized protein</fullName>
    </submittedName>
</protein>
<organism evidence="2 3">
    <name type="scientific">Mycena indigotica</name>
    <dbReference type="NCBI Taxonomy" id="2126181"/>
    <lineage>
        <taxon>Eukaryota</taxon>
        <taxon>Fungi</taxon>
        <taxon>Dikarya</taxon>
        <taxon>Basidiomycota</taxon>
        <taxon>Agaricomycotina</taxon>
        <taxon>Agaricomycetes</taxon>
        <taxon>Agaricomycetidae</taxon>
        <taxon>Agaricales</taxon>
        <taxon>Marasmiineae</taxon>
        <taxon>Mycenaceae</taxon>
        <taxon>Mycena</taxon>
    </lineage>
</organism>
<evidence type="ECO:0000313" key="2">
    <source>
        <dbReference type="EMBL" id="KAF7292956.1"/>
    </source>
</evidence>